<reference evidence="3 4" key="1">
    <citation type="submission" date="2019-06" db="EMBL/GenBank/DDBJ databases">
        <title>New taxonomy in bacterial strain CC-CFT640, isolated from vineyard.</title>
        <authorList>
            <person name="Lin S.-Y."/>
            <person name="Tsai C.-F."/>
            <person name="Young C.-C."/>
        </authorList>
    </citation>
    <scope>NUCLEOTIDE SEQUENCE [LARGE SCALE GENOMIC DNA]</scope>
    <source>
        <strain evidence="3 4">CC-CFT640</strain>
    </source>
</reference>
<dbReference type="PIRSF" id="PIRSF010312">
    <property type="entry name" value="Sulphur_oxidation_SoxY"/>
    <property type="match status" value="1"/>
</dbReference>
<dbReference type="NCBIfam" id="TIGR04488">
    <property type="entry name" value="SoxY_true_GGCGG"/>
    <property type="match status" value="1"/>
</dbReference>
<dbReference type="Proteomes" id="UP000321638">
    <property type="component" value="Unassembled WGS sequence"/>
</dbReference>
<sequence length="155" mass="16135">MTNDLAMNRRRVLVGALGMTAAAALTAIAARPAAATPETAKQLLQTLAKGEPKEGRVTLKAPEIAENGNAVPVTVSVESPMTDKDHVKALHIVADGNPNPGVASFFFTPLAGKCEVQLRVRMAQTQKIVCVAEMSDGTLWSAAREVKVTIGGCGG</sequence>
<dbReference type="Pfam" id="PF13501">
    <property type="entry name" value="SoxY"/>
    <property type="match status" value="1"/>
</dbReference>
<evidence type="ECO:0000259" key="2">
    <source>
        <dbReference type="Pfam" id="PF13501"/>
    </source>
</evidence>
<evidence type="ECO:0000256" key="1">
    <source>
        <dbReference type="SAM" id="SignalP"/>
    </source>
</evidence>
<dbReference type="RefSeq" id="WP_147845983.1">
    <property type="nucleotide sequence ID" value="NZ_VDUZ01000005.1"/>
</dbReference>
<dbReference type="OrthoDB" id="9804570at2"/>
<dbReference type="InterPro" id="IPR038162">
    <property type="entry name" value="SoxY_sf"/>
</dbReference>
<feature type="domain" description="Ig-like SoxY" evidence="2">
    <location>
        <begin position="52"/>
        <end position="153"/>
    </location>
</feature>
<keyword evidence="1" id="KW-0732">Signal</keyword>
<evidence type="ECO:0000313" key="4">
    <source>
        <dbReference type="Proteomes" id="UP000321638"/>
    </source>
</evidence>
<organism evidence="3 4">
    <name type="scientific">Vineibacter terrae</name>
    <dbReference type="NCBI Taxonomy" id="2586908"/>
    <lineage>
        <taxon>Bacteria</taxon>
        <taxon>Pseudomonadati</taxon>
        <taxon>Pseudomonadota</taxon>
        <taxon>Alphaproteobacteria</taxon>
        <taxon>Hyphomicrobiales</taxon>
        <taxon>Vineibacter</taxon>
    </lineage>
</organism>
<dbReference type="AlphaFoldDB" id="A0A5C8PS12"/>
<dbReference type="PROSITE" id="PS51318">
    <property type="entry name" value="TAT"/>
    <property type="match status" value="1"/>
</dbReference>
<feature type="signal peptide" evidence="1">
    <location>
        <begin position="1"/>
        <end position="29"/>
    </location>
</feature>
<evidence type="ECO:0000313" key="3">
    <source>
        <dbReference type="EMBL" id="TXL79476.1"/>
    </source>
</evidence>
<gene>
    <name evidence="3" type="primary">soxY</name>
    <name evidence="3" type="ORF">FHP25_05870</name>
</gene>
<protein>
    <submittedName>
        <fullName evidence="3">Thiosulfate oxidation carrier protein SoxY</fullName>
    </submittedName>
</protein>
<dbReference type="EMBL" id="VDUZ01000005">
    <property type="protein sequence ID" value="TXL79476.1"/>
    <property type="molecule type" value="Genomic_DNA"/>
</dbReference>
<accession>A0A5C8PS12</accession>
<feature type="chain" id="PRO_5023119793" evidence="1">
    <location>
        <begin position="30"/>
        <end position="155"/>
    </location>
</feature>
<dbReference type="Gene3D" id="2.60.40.2470">
    <property type="entry name" value="SoxY domain"/>
    <property type="match status" value="1"/>
</dbReference>
<name>A0A5C8PS12_9HYPH</name>
<dbReference type="InterPro" id="IPR016568">
    <property type="entry name" value="Sulphur_oxidation_SoxY"/>
</dbReference>
<dbReference type="InterPro" id="IPR006311">
    <property type="entry name" value="TAT_signal"/>
</dbReference>
<dbReference type="InterPro" id="IPR032711">
    <property type="entry name" value="SoxY"/>
</dbReference>
<keyword evidence="4" id="KW-1185">Reference proteome</keyword>
<proteinExistence type="predicted"/>
<comment type="caution">
    <text evidence="3">The sequence shown here is derived from an EMBL/GenBank/DDBJ whole genome shotgun (WGS) entry which is preliminary data.</text>
</comment>